<evidence type="ECO:0000313" key="2">
    <source>
        <dbReference type="EMBL" id="CAE7405755.1"/>
    </source>
</evidence>
<keyword evidence="3" id="KW-1185">Reference proteome</keyword>
<feature type="region of interest" description="Disordered" evidence="1">
    <location>
        <begin position="296"/>
        <end position="342"/>
    </location>
</feature>
<sequence length="354" mass="39444">MEAEGKCSESDISEEDAMEMVMEEAEVGESTSESESSEVLALEDAVQELEGPATSDEPTSKSKRRWGRTGLRGVSKRIDTRSRTTSYQAAVCFDNLTLRSKYCSDIQQAVDFHIIFLQIRDEVERTVAGQPGLAWSEACKKACETRDEELKAMKVAFYVDMRAFGVKLSSPSTSSLPEALEYRERLFAAREANEEAFGEELVNILLAHRQTVNKRRPAKSQEEAMQFSQSFLTQARERKEAIEKLKLLKQEQRQKAAAAREQKRLRRQEQRHSQLASLWKPAAKRAELRLQRTLARARCKESPRADGPQAATGAAKSRSSETRPTSTSAPPASPVGELAEGDDLCPAAGVVCRI</sequence>
<reference evidence="2" key="1">
    <citation type="submission" date="2021-02" db="EMBL/GenBank/DDBJ databases">
        <authorList>
            <person name="Dougan E. K."/>
            <person name="Rhodes N."/>
            <person name="Thang M."/>
            <person name="Chan C."/>
        </authorList>
    </citation>
    <scope>NUCLEOTIDE SEQUENCE</scope>
</reference>
<accession>A0A812QVP9</accession>
<dbReference type="OrthoDB" id="449154at2759"/>
<evidence type="ECO:0000256" key="1">
    <source>
        <dbReference type="SAM" id="MobiDB-lite"/>
    </source>
</evidence>
<gene>
    <name evidence="2" type="ORF">SPIL2461_LOCUS10011</name>
</gene>
<protein>
    <submittedName>
        <fullName evidence="2">Uncharacterized protein</fullName>
    </submittedName>
</protein>
<organism evidence="2 3">
    <name type="scientific">Symbiodinium pilosum</name>
    <name type="common">Dinoflagellate</name>
    <dbReference type="NCBI Taxonomy" id="2952"/>
    <lineage>
        <taxon>Eukaryota</taxon>
        <taxon>Sar</taxon>
        <taxon>Alveolata</taxon>
        <taxon>Dinophyceae</taxon>
        <taxon>Suessiales</taxon>
        <taxon>Symbiodiniaceae</taxon>
        <taxon>Symbiodinium</taxon>
    </lineage>
</organism>
<evidence type="ECO:0000313" key="3">
    <source>
        <dbReference type="Proteomes" id="UP000649617"/>
    </source>
</evidence>
<proteinExistence type="predicted"/>
<comment type="caution">
    <text evidence="2">The sequence shown here is derived from an EMBL/GenBank/DDBJ whole genome shotgun (WGS) entry which is preliminary data.</text>
</comment>
<feature type="region of interest" description="Disordered" evidence="1">
    <location>
        <begin position="1"/>
        <end position="68"/>
    </location>
</feature>
<name>A0A812QVP9_SYMPI</name>
<dbReference type="EMBL" id="CAJNIZ010018047">
    <property type="protein sequence ID" value="CAE7405755.1"/>
    <property type="molecule type" value="Genomic_DNA"/>
</dbReference>
<dbReference type="Proteomes" id="UP000649617">
    <property type="component" value="Unassembled WGS sequence"/>
</dbReference>
<feature type="compositionally biased region" description="Basic and acidic residues" evidence="1">
    <location>
        <begin position="254"/>
        <end position="272"/>
    </location>
</feature>
<feature type="region of interest" description="Disordered" evidence="1">
    <location>
        <begin position="254"/>
        <end position="280"/>
    </location>
</feature>
<dbReference type="AlphaFoldDB" id="A0A812QVP9"/>
<feature type="compositionally biased region" description="Acidic residues" evidence="1">
    <location>
        <begin position="11"/>
        <end position="27"/>
    </location>
</feature>
<feature type="compositionally biased region" description="Low complexity" evidence="1">
    <location>
        <begin position="28"/>
        <end position="43"/>
    </location>
</feature>